<dbReference type="Proteomes" id="UP000593579">
    <property type="component" value="Unassembled WGS sequence"/>
</dbReference>
<keyword evidence="7" id="KW-1185">Reference proteome</keyword>
<evidence type="ECO:0000256" key="1">
    <source>
        <dbReference type="ARBA" id="ARBA00007692"/>
    </source>
</evidence>
<evidence type="ECO:0000313" key="7">
    <source>
        <dbReference type="Proteomes" id="UP000593579"/>
    </source>
</evidence>
<accession>A0A7J9D2Y2</accession>
<feature type="compositionally biased region" description="Basic and acidic residues" evidence="4">
    <location>
        <begin position="77"/>
        <end position="127"/>
    </location>
</feature>
<evidence type="ECO:0000256" key="5">
    <source>
        <dbReference type="SAM" id="SignalP"/>
    </source>
</evidence>
<name>A0A7J9D2Y2_GOSGO</name>
<evidence type="ECO:0000256" key="4">
    <source>
        <dbReference type="SAM" id="MobiDB-lite"/>
    </source>
</evidence>
<feature type="chain" id="PRO_5029605792" evidence="5">
    <location>
        <begin position="27"/>
        <end position="145"/>
    </location>
</feature>
<protein>
    <submittedName>
        <fullName evidence="6">Uncharacterized protein</fullName>
    </submittedName>
</protein>
<evidence type="ECO:0000256" key="3">
    <source>
        <dbReference type="ARBA" id="ARBA00022946"/>
    </source>
</evidence>
<feature type="compositionally biased region" description="Basic and acidic residues" evidence="4">
    <location>
        <begin position="135"/>
        <end position="145"/>
    </location>
</feature>
<feature type="region of interest" description="Disordered" evidence="4">
    <location>
        <begin position="77"/>
        <end position="145"/>
    </location>
</feature>
<keyword evidence="2" id="KW-0806">Transcription termination</keyword>
<evidence type="ECO:0000256" key="2">
    <source>
        <dbReference type="ARBA" id="ARBA00022472"/>
    </source>
</evidence>
<keyword evidence="5" id="KW-0732">Signal</keyword>
<dbReference type="EMBL" id="JABEZY010267489">
    <property type="protein sequence ID" value="MBA0755080.1"/>
    <property type="molecule type" value="Genomic_DNA"/>
</dbReference>
<keyword evidence="3" id="KW-0809">Transit peptide</keyword>
<gene>
    <name evidence="6" type="ORF">Gogos_020183</name>
</gene>
<keyword evidence="2" id="KW-0804">Transcription</keyword>
<comment type="caution">
    <text evidence="6">The sequence shown here is derived from an EMBL/GenBank/DDBJ whole genome shotgun (WGS) entry which is preliminary data.</text>
</comment>
<dbReference type="GO" id="GO:0003676">
    <property type="term" value="F:nucleic acid binding"/>
    <property type="evidence" value="ECO:0007669"/>
    <property type="project" value="InterPro"/>
</dbReference>
<dbReference type="InterPro" id="IPR003690">
    <property type="entry name" value="MTERF"/>
</dbReference>
<feature type="signal peptide" evidence="5">
    <location>
        <begin position="1"/>
        <end position="26"/>
    </location>
</feature>
<keyword evidence="2" id="KW-0805">Transcription regulation</keyword>
<comment type="similarity">
    <text evidence="1">Belongs to the mTERF family.</text>
</comment>
<dbReference type="OrthoDB" id="985989at2759"/>
<dbReference type="InterPro" id="IPR038538">
    <property type="entry name" value="MTERF_sf"/>
</dbReference>
<organism evidence="6 7">
    <name type="scientific">Gossypium gossypioides</name>
    <name type="common">Mexican cotton</name>
    <name type="synonym">Selera gossypioides</name>
    <dbReference type="NCBI Taxonomy" id="34282"/>
    <lineage>
        <taxon>Eukaryota</taxon>
        <taxon>Viridiplantae</taxon>
        <taxon>Streptophyta</taxon>
        <taxon>Embryophyta</taxon>
        <taxon>Tracheophyta</taxon>
        <taxon>Spermatophyta</taxon>
        <taxon>Magnoliopsida</taxon>
        <taxon>eudicotyledons</taxon>
        <taxon>Gunneridae</taxon>
        <taxon>Pentapetalae</taxon>
        <taxon>rosids</taxon>
        <taxon>malvids</taxon>
        <taxon>Malvales</taxon>
        <taxon>Malvaceae</taxon>
        <taxon>Malvoideae</taxon>
        <taxon>Gossypium</taxon>
    </lineage>
</organism>
<sequence>MGFNPERFTFILAIIVLGLMSKSTWETKFDVYKKCGWSEEDILDAFKNHPSIMAASEGRIKTLMDFFVNVMGFNASFRERDGGGEGEKMSKVRDGGEERESQSRGRDGGEKERIEVRGRDGEKEGKGWENSGRGSEMRMEGQRRM</sequence>
<dbReference type="PANTHER" id="PTHR13068:SF166">
    <property type="entry name" value="TRANSCRIPTION TERMINATION FACTOR MTERF15, MITOCHONDRIAL-LIKE"/>
    <property type="match status" value="1"/>
</dbReference>
<dbReference type="GO" id="GO:0006353">
    <property type="term" value="P:DNA-templated transcription termination"/>
    <property type="evidence" value="ECO:0007669"/>
    <property type="project" value="UniProtKB-KW"/>
</dbReference>
<reference evidence="6 7" key="1">
    <citation type="journal article" date="2019" name="Genome Biol. Evol.">
        <title>Insights into the evolution of the New World diploid cottons (Gossypium, subgenus Houzingenia) based on genome sequencing.</title>
        <authorList>
            <person name="Grover C.E."/>
            <person name="Arick M.A. 2nd"/>
            <person name="Thrash A."/>
            <person name="Conover J.L."/>
            <person name="Sanders W.S."/>
            <person name="Peterson D.G."/>
            <person name="Frelichowski J.E."/>
            <person name="Scheffler J.A."/>
            <person name="Scheffler B.E."/>
            <person name="Wendel J.F."/>
        </authorList>
    </citation>
    <scope>NUCLEOTIDE SEQUENCE [LARGE SCALE GENOMIC DNA]</scope>
    <source>
        <strain evidence="6">5</strain>
        <tissue evidence="6">Leaf</tissue>
    </source>
</reference>
<dbReference type="Gene3D" id="1.25.70.10">
    <property type="entry name" value="Transcription termination factor 3, mitochondrial"/>
    <property type="match status" value="1"/>
</dbReference>
<proteinExistence type="inferred from homology"/>
<dbReference type="PANTHER" id="PTHR13068">
    <property type="entry name" value="CGI-12 PROTEIN-RELATED"/>
    <property type="match status" value="1"/>
</dbReference>
<evidence type="ECO:0000313" key="6">
    <source>
        <dbReference type="EMBL" id="MBA0755080.1"/>
    </source>
</evidence>
<dbReference type="AlphaFoldDB" id="A0A7J9D2Y2"/>